<gene>
    <name evidence="2" type="ORF">Poly30_45370</name>
</gene>
<reference evidence="2 3" key="1">
    <citation type="submission" date="2019-02" db="EMBL/GenBank/DDBJ databases">
        <title>Deep-cultivation of Planctomycetes and their phenomic and genomic characterization uncovers novel biology.</title>
        <authorList>
            <person name="Wiegand S."/>
            <person name="Jogler M."/>
            <person name="Boedeker C."/>
            <person name="Pinto D."/>
            <person name="Vollmers J."/>
            <person name="Rivas-Marin E."/>
            <person name="Kohn T."/>
            <person name="Peeters S.H."/>
            <person name="Heuer A."/>
            <person name="Rast P."/>
            <person name="Oberbeckmann S."/>
            <person name="Bunk B."/>
            <person name="Jeske O."/>
            <person name="Meyerdierks A."/>
            <person name="Storesund J.E."/>
            <person name="Kallscheuer N."/>
            <person name="Luecker S."/>
            <person name="Lage O.M."/>
            <person name="Pohl T."/>
            <person name="Merkel B.J."/>
            <person name="Hornburger P."/>
            <person name="Mueller R.-W."/>
            <person name="Bruemmer F."/>
            <person name="Labrenz M."/>
            <person name="Spormann A.M."/>
            <person name="Op den Camp H."/>
            <person name="Overmann J."/>
            <person name="Amann R."/>
            <person name="Jetten M.S.M."/>
            <person name="Mascher T."/>
            <person name="Medema M.H."/>
            <person name="Devos D.P."/>
            <person name="Kaster A.-K."/>
            <person name="Ovreas L."/>
            <person name="Rohde M."/>
            <person name="Galperin M.Y."/>
            <person name="Jogler C."/>
        </authorList>
    </citation>
    <scope>NUCLEOTIDE SEQUENCE [LARGE SCALE GENOMIC DNA]</scope>
    <source>
        <strain evidence="2 3">Poly30</strain>
    </source>
</reference>
<keyword evidence="3" id="KW-1185">Reference proteome</keyword>
<evidence type="ECO:0000313" key="2">
    <source>
        <dbReference type="EMBL" id="QDV08981.1"/>
    </source>
</evidence>
<dbReference type="OrthoDB" id="263408at2"/>
<dbReference type="AlphaFoldDB" id="A0A518EY26"/>
<dbReference type="InterPro" id="IPR011256">
    <property type="entry name" value="Reg_factor_effector_dom_sf"/>
</dbReference>
<organism evidence="2 3">
    <name type="scientific">Saltatorellus ferox</name>
    <dbReference type="NCBI Taxonomy" id="2528018"/>
    <lineage>
        <taxon>Bacteria</taxon>
        <taxon>Pseudomonadati</taxon>
        <taxon>Planctomycetota</taxon>
        <taxon>Planctomycetia</taxon>
        <taxon>Planctomycetia incertae sedis</taxon>
        <taxon>Saltatorellus</taxon>
    </lineage>
</organism>
<feature type="region of interest" description="Disordered" evidence="1">
    <location>
        <begin position="15"/>
        <end position="45"/>
    </location>
</feature>
<feature type="compositionally biased region" description="Low complexity" evidence="1">
    <location>
        <begin position="21"/>
        <end position="37"/>
    </location>
</feature>
<dbReference type="EMBL" id="CP036434">
    <property type="protein sequence ID" value="QDV08981.1"/>
    <property type="molecule type" value="Genomic_DNA"/>
</dbReference>
<accession>A0A518EY26</accession>
<dbReference type="SUPFAM" id="SSF55136">
    <property type="entry name" value="Probable bacterial effector-binding domain"/>
    <property type="match status" value="1"/>
</dbReference>
<dbReference type="Pfam" id="PF04832">
    <property type="entry name" value="SOUL"/>
    <property type="match status" value="1"/>
</dbReference>
<dbReference type="Gene3D" id="3.20.80.10">
    <property type="entry name" value="Regulatory factor, effector binding domain"/>
    <property type="match status" value="1"/>
</dbReference>
<protein>
    <submittedName>
        <fullName evidence="2">SOUL heme-binding protein</fullName>
    </submittedName>
</protein>
<proteinExistence type="predicted"/>
<name>A0A518EY26_9BACT</name>
<dbReference type="RefSeq" id="WP_145202578.1">
    <property type="nucleotide sequence ID" value="NZ_CP036434.1"/>
</dbReference>
<dbReference type="Proteomes" id="UP000320390">
    <property type="component" value="Chromosome"/>
</dbReference>
<sequence length="308" mass="33074">MILSTILSAAFSLTPAPPTSPAVSPAVSPSGAPAAVARDGEAPTLPAEAKAEAERRSVALKALQSPLPEGLSDEDQVRALARRAIAATVALGKDSETSRRLLEASRNAMESVNANPKAAALLIDLVTDAAKRDLAFQPTMEAPLPKGFPWPVPAGEIRVQTYPGYRKVVTDMQGNAQNGAFFKLFRHITSNDIAMTAPVEMTMGDSQDEMLDMAFLYGDPEIGEAGDAGRVEVTDIEPMKVVSIGIRGTLRSFQESGAMEALNAWLERNDGEWERAGNARLMGYNGPMVPRNQQFCEIQIPVRKRAKD</sequence>
<dbReference type="InterPro" id="IPR006917">
    <property type="entry name" value="SOUL_heme-bd"/>
</dbReference>
<evidence type="ECO:0000256" key="1">
    <source>
        <dbReference type="SAM" id="MobiDB-lite"/>
    </source>
</evidence>
<evidence type="ECO:0000313" key="3">
    <source>
        <dbReference type="Proteomes" id="UP000320390"/>
    </source>
</evidence>